<protein>
    <submittedName>
        <fullName evidence="1">Uncharacterized protein</fullName>
    </submittedName>
</protein>
<dbReference type="Proteomes" id="UP000094285">
    <property type="component" value="Unassembled WGS sequence"/>
</dbReference>
<sequence length="186" mass="21509">MVCMACCENSVCVHYFAPNERAQIANICTTMPSSTNIPTGAKHIYGGTTAQTDAIASLEEVNQHVVVCGPRKPVVMPEYLLNDVKFKLELKELLLQYGISYDRYRFLPINSQFRFLYEHYGFRGDSRIYISEYDFLNYKLKSMQELHLEVGTKDRIKAMEQIFKGLLEGVLDFRLTLEQVMAWKTR</sequence>
<evidence type="ECO:0000313" key="2">
    <source>
        <dbReference type="Proteomes" id="UP000094285"/>
    </source>
</evidence>
<dbReference type="EMBL" id="KV453909">
    <property type="protein sequence ID" value="ODV82391.1"/>
    <property type="molecule type" value="Genomic_DNA"/>
</dbReference>
<accession>A0A1E4SSB5</accession>
<keyword evidence="2" id="KW-1185">Reference proteome</keyword>
<evidence type="ECO:0000313" key="1">
    <source>
        <dbReference type="EMBL" id="ODV82391.1"/>
    </source>
</evidence>
<dbReference type="RefSeq" id="XP_020067513.1">
    <property type="nucleotide sequence ID" value="XM_020208536.1"/>
</dbReference>
<dbReference type="GeneID" id="30982673"/>
<gene>
    <name evidence="1" type="ORF">CANTADRAFT_338886</name>
</gene>
<organism evidence="1 2">
    <name type="scientific">Suhomyces tanzawaensis NRRL Y-17324</name>
    <dbReference type="NCBI Taxonomy" id="984487"/>
    <lineage>
        <taxon>Eukaryota</taxon>
        <taxon>Fungi</taxon>
        <taxon>Dikarya</taxon>
        <taxon>Ascomycota</taxon>
        <taxon>Saccharomycotina</taxon>
        <taxon>Pichiomycetes</taxon>
        <taxon>Debaryomycetaceae</taxon>
        <taxon>Suhomyces</taxon>
    </lineage>
</organism>
<dbReference type="AlphaFoldDB" id="A0A1E4SSB5"/>
<reference evidence="2" key="1">
    <citation type="submission" date="2016-05" db="EMBL/GenBank/DDBJ databases">
        <title>Comparative genomics of biotechnologically important yeasts.</title>
        <authorList>
            <consortium name="DOE Joint Genome Institute"/>
            <person name="Riley R."/>
            <person name="Haridas S."/>
            <person name="Wolfe K.H."/>
            <person name="Lopes M.R."/>
            <person name="Hittinger C.T."/>
            <person name="Goker M."/>
            <person name="Salamov A."/>
            <person name="Wisecaver J."/>
            <person name="Long T.M."/>
            <person name="Aerts A.L."/>
            <person name="Barry K."/>
            <person name="Choi C."/>
            <person name="Clum A."/>
            <person name="Coughlan A.Y."/>
            <person name="Deshpande S."/>
            <person name="Douglass A.P."/>
            <person name="Hanson S.J."/>
            <person name="Klenk H.-P."/>
            <person name="Labutti K."/>
            <person name="Lapidus A."/>
            <person name="Lindquist E."/>
            <person name="Lipzen A."/>
            <person name="Meier-Kolthoff J.P."/>
            <person name="Ohm R.A."/>
            <person name="Otillar R.P."/>
            <person name="Pangilinan J."/>
            <person name="Peng Y."/>
            <person name="Rokas A."/>
            <person name="Rosa C.A."/>
            <person name="Scheuner C."/>
            <person name="Sibirny A.A."/>
            <person name="Slot J.C."/>
            <person name="Stielow J.B."/>
            <person name="Sun H."/>
            <person name="Kurtzman C.P."/>
            <person name="Blackwell M."/>
            <person name="Grigoriev I.V."/>
            <person name="Jeffries T.W."/>
        </authorList>
    </citation>
    <scope>NUCLEOTIDE SEQUENCE [LARGE SCALE GENOMIC DNA]</scope>
    <source>
        <strain evidence="2">NRRL Y-17324</strain>
    </source>
</reference>
<proteinExistence type="predicted"/>
<name>A0A1E4SSB5_9ASCO</name>